<evidence type="ECO:0000256" key="1">
    <source>
        <dbReference type="SAM" id="Phobius"/>
    </source>
</evidence>
<dbReference type="InterPro" id="IPR050400">
    <property type="entry name" value="Bact_Cytoskel_RodZ"/>
</dbReference>
<dbReference type="InterPro" id="IPR010982">
    <property type="entry name" value="Lambda_DNA-bd_dom_sf"/>
</dbReference>
<dbReference type="GO" id="GO:0003677">
    <property type="term" value="F:DNA binding"/>
    <property type="evidence" value="ECO:0007669"/>
    <property type="project" value="InterPro"/>
</dbReference>
<accession>A0A3P1S1Y9</accession>
<keyword evidence="1" id="KW-1133">Transmembrane helix</keyword>
<dbReference type="InterPro" id="IPR001387">
    <property type="entry name" value="Cro/C1-type_HTH"/>
</dbReference>
<proteinExistence type="predicted"/>
<reference evidence="2 3" key="1">
    <citation type="submission" date="2018-11" db="EMBL/GenBank/DDBJ databases">
        <title>Genomes From Bacteria Associated with the Canine Oral Cavity: a Test Case for Automated Genome-Based Taxonomic Assignment.</title>
        <authorList>
            <person name="Coil D.A."/>
            <person name="Jospin G."/>
            <person name="Darling A.E."/>
            <person name="Wallis C."/>
            <person name="Davis I.J."/>
            <person name="Harris S."/>
            <person name="Eisen J.A."/>
            <person name="Holcombe L.J."/>
            <person name="O'Flynn C."/>
        </authorList>
    </citation>
    <scope>NUCLEOTIDE SEQUENCE [LARGE SCALE GENOMIC DNA]</scope>
    <source>
        <strain evidence="2 3">OH953</strain>
    </source>
</reference>
<dbReference type="Gene3D" id="1.10.260.40">
    <property type="entry name" value="lambda repressor-like DNA-binding domains"/>
    <property type="match status" value="1"/>
</dbReference>
<comment type="caution">
    <text evidence="2">The sequence shown here is derived from an EMBL/GenBank/DDBJ whole genome shotgun (WGS) entry which is preliminary data.</text>
</comment>
<sequence length="284" mass="31011">MKNRKKGKVRMRKKTIGEVLKLARTNQGLSLEELSKKTDIQQDLLEVLERNDYDLLPSPFYARSFLRKYAWAVDLDESIILEAYEAGEMIVFDEVALAADEEFRSRKNKNKSSFLPLFYFLLLASAIAAFVAYYIWSYAHTNSVNFKASNSNYSLVSSTSTNSQMASFSSADSKSVSFSAGKLTVSGNGDNLTAEYSGASQPVKVTVSVEQTTNLVSISDSELAEGITLSPEKPSQTVSLEPGNKYLITLAPVKGATVTIEGQKLDTSALTSDSGTISLNITKG</sequence>
<dbReference type="CDD" id="cd00093">
    <property type="entry name" value="HTH_XRE"/>
    <property type="match status" value="1"/>
</dbReference>
<gene>
    <name evidence="2" type="ORF">EII39_08945</name>
</gene>
<dbReference type="PANTHER" id="PTHR34475">
    <property type="match status" value="1"/>
</dbReference>
<dbReference type="AlphaFoldDB" id="A0A3P1S1Y9"/>
<dbReference type="RefSeq" id="WP_083842638.1">
    <property type="nucleotide sequence ID" value="NZ_JAKUVB010000006.1"/>
</dbReference>
<name>A0A3P1S1Y9_STRSA</name>
<dbReference type="Proteomes" id="UP000277597">
    <property type="component" value="Unassembled WGS sequence"/>
</dbReference>
<dbReference type="InterPro" id="IPR048211">
    <property type="entry name" value="RodZ-like"/>
</dbReference>
<dbReference type="Pfam" id="PF13413">
    <property type="entry name" value="HTH_25"/>
    <property type="match status" value="1"/>
</dbReference>
<evidence type="ECO:0000313" key="2">
    <source>
        <dbReference type="EMBL" id="RRC91268.1"/>
    </source>
</evidence>
<dbReference type="EMBL" id="RQZI01000010">
    <property type="protein sequence ID" value="RRC91268.1"/>
    <property type="molecule type" value="Genomic_DNA"/>
</dbReference>
<keyword evidence="1" id="KW-0472">Membrane</keyword>
<protein>
    <submittedName>
        <fullName evidence="2">Helix-turn-helix domain-containing protein</fullName>
    </submittedName>
</protein>
<dbReference type="NCBIfam" id="NF041534">
    <property type="entry name" value="rodZ_Strepcoccus"/>
    <property type="match status" value="1"/>
</dbReference>
<organism evidence="2 3">
    <name type="scientific">Streptococcus sanguinis</name>
    <dbReference type="NCBI Taxonomy" id="1305"/>
    <lineage>
        <taxon>Bacteria</taxon>
        <taxon>Bacillati</taxon>
        <taxon>Bacillota</taxon>
        <taxon>Bacilli</taxon>
        <taxon>Lactobacillales</taxon>
        <taxon>Streptococcaceae</taxon>
        <taxon>Streptococcus</taxon>
    </lineage>
</organism>
<dbReference type="PANTHER" id="PTHR34475:SF1">
    <property type="entry name" value="CYTOSKELETON PROTEIN RODZ"/>
    <property type="match status" value="1"/>
</dbReference>
<evidence type="ECO:0000313" key="3">
    <source>
        <dbReference type="Proteomes" id="UP000277597"/>
    </source>
</evidence>
<feature type="transmembrane region" description="Helical" evidence="1">
    <location>
        <begin position="114"/>
        <end position="136"/>
    </location>
</feature>
<keyword evidence="1" id="KW-0812">Transmembrane</keyword>
<dbReference type="SUPFAM" id="SSF47413">
    <property type="entry name" value="lambda repressor-like DNA-binding domains"/>
    <property type="match status" value="1"/>
</dbReference>